<dbReference type="OrthoDB" id="9802553at2"/>
<feature type="domain" description="Flagellar basal body rod protein N-terminal" evidence="7">
    <location>
        <begin position="17"/>
        <end position="37"/>
    </location>
</feature>
<keyword evidence="10" id="KW-0969">Cilium</keyword>
<reference evidence="10 11" key="1">
    <citation type="journal article" date="2009" name="Int. J. Syst. Evol. Microbiol.">
        <title>Paenibacillus contaminans sp. nov., isolated from a contaminated laboratory plate.</title>
        <authorList>
            <person name="Chou J.H."/>
            <person name="Lee J.H."/>
            <person name="Lin M.C."/>
            <person name="Chang P.S."/>
            <person name="Arun A.B."/>
            <person name="Young C.C."/>
            <person name="Chen W.M."/>
        </authorList>
    </citation>
    <scope>NUCLEOTIDE SEQUENCE [LARGE SCALE GENOMIC DNA]</scope>
    <source>
        <strain evidence="10 11">CKOBP-6</strain>
    </source>
</reference>
<evidence type="ECO:0000256" key="1">
    <source>
        <dbReference type="ARBA" id="ARBA00004365"/>
    </source>
</evidence>
<keyword evidence="6" id="KW-0975">Bacterial flagellum</keyword>
<dbReference type="Proteomes" id="UP000250369">
    <property type="component" value="Unassembled WGS sequence"/>
</dbReference>
<dbReference type="PANTHER" id="PTHR30033">
    <property type="entry name" value="FLAGELLAR HOOK-ASSOCIATED PROTEIN 1"/>
    <property type="match status" value="1"/>
</dbReference>
<dbReference type="GO" id="GO:0005198">
    <property type="term" value="F:structural molecule activity"/>
    <property type="evidence" value="ECO:0007669"/>
    <property type="project" value="InterPro"/>
</dbReference>
<feature type="domain" description="Flagellar basal-body/hook protein C-terminal" evidence="8">
    <location>
        <begin position="443"/>
        <end position="481"/>
    </location>
</feature>
<dbReference type="InterPro" id="IPR053927">
    <property type="entry name" value="FlgK_helical"/>
</dbReference>
<evidence type="ECO:0000256" key="2">
    <source>
        <dbReference type="ARBA" id="ARBA00004613"/>
    </source>
</evidence>
<keyword evidence="5" id="KW-0964">Secreted</keyword>
<evidence type="ECO:0000259" key="8">
    <source>
        <dbReference type="Pfam" id="PF06429"/>
    </source>
</evidence>
<dbReference type="RefSeq" id="WP_113034250.1">
    <property type="nucleotide sequence ID" value="NZ_QMFB01000019.1"/>
</dbReference>
<comment type="similarity">
    <text evidence="3">Belongs to the flagella basal body rod proteins family.</text>
</comment>
<dbReference type="InterPro" id="IPR001444">
    <property type="entry name" value="Flag_bb_rod_N"/>
</dbReference>
<dbReference type="AlphaFoldDB" id="A0A329MBD3"/>
<evidence type="ECO:0000256" key="5">
    <source>
        <dbReference type="ARBA" id="ARBA00022525"/>
    </source>
</evidence>
<dbReference type="InterPro" id="IPR010930">
    <property type="entry name" value="Flg_bb/hook_C_dom"/>
</dbReference>
<dbReference type="SUPFAM" id="SSF64518">
    <property type="entry name" value="Phase 1 flagellin"/>
    <property type="match status" value="1"/>
</dbReference>
<dbReference type="GO" id="GO:0044780">
    <property type="term" value="P:bacterial-type flagellum assembly"/>
    <property type="evidence" value="ECO:0007669"/>
    <property type="project" value="InterPro"/>
</dbReference>
<proteinExistence type="inferred from homology"/>
<keyword evidence="10" id="KW-0282">Flagellum</keyword>
<evidence type="ECO:0000256" key="3">
    <source>
        <dbReference type="ARBA" id="ARBA00009677"/>
    </source>
</evidence>
<keyword evidence="11" id="KW-1185">Reference proteome</keyword>
<comment type="subcellular location">
    <subcellularLocation>
        <location evidence="1">Bacterial flagellum</location>
    </subcellularLocation>
    <subcellularLocation>
        <location evidence="2">Secreted</location>
    </subcellularLocation>
</comment>
<evidence type="ECO:0000259" key="7">
    <source>
        <dbReference type="Pfam" id="PF00460"/>
    </source>
</evidence>
<dbReference type="InterPro" id="IPR002371">
    <property type="entry name" value="FlgK"/>
</dbReference>
<feature type="domain" description="Flagellar hook-associated protein FlgK helical" evidence="9">
    <location>
        <begin position="102"/>
        <end position="323"/>
    </location>
</feature>
<evidence type="ECO:0000313" key="10">
    <source>
        <dbReference type="EMBL" id="RAV17399.1"/>
    </source>
</evidence>
<dbReference type="Pfam" id="PF06429">
    <property type="entry name" value="Flg_bbr_C"/>
    <property type="match status" value="1"/>
</dbReference>
<dbReference type="NCBIfam" id="TIGR02492">
    <property type="entry name" value="flgK_ends"/>
    <property type="match status" value="1"/>
</dbReference>
<dbReference type="Pfam" id="PF22638">
    <property type="entry name" value="FlgK_D1"/>
    <property type="match status" value="1"/>
</dbReference>
<protein>
    <recommendedName>
        <fullName evidence="4">Flagellar hook-associated protein 1</fullName>
    </recommendedName>
</protein>
<name>A0A329MBD3_9BACL</name>
<accession>A0A329MBD3</accession>
<evidence type="ECO:0000313" key="11">
    <source>
        <dbReference type="Proteomes" id="UP000250369"/>
    </source>
</evidence>
<sequence>MRSTFTNIEISKRSLFTQQAALQTTGHNIANANTRGFSRQVVHMVAARPIEAPGLMRSDVPGQMGQSVEFDAITRVREQFLDKQFYNESKGFGEWSVRRDTLEKLEAIINEPSETGIRKVLDGFWNAWQELSKQPDNLEARAVVKESALALTDAFNHAARQLKDLSADLTDNIDVKTSEVNSLLGQIKSLNHEIYRIETLGNNANDLRDQRDVLLDDLSKIINITSVEEEQGYTVRMGNVELVNGDTAVPFDLNMVNANYVVDGTGNLNSGELFGLMYSKNKLVVEYQNQLDSLVSTMANGINSVHKQGYTLKEPTELGQDFFVFVPQTTPPTSLSERMRVNTVITNNVENIAASKATYTDANGVLKVVRGNNELALQIAGIRNQKFNFDTSGIDKIILNGGTFDEFLRAVVGEIGVQTQEANRQANNQQILVEQIDARRQAVSGVSLDEEMANMIKFQHAYNAAARALTAADEVLDKIINGMGVVGR</sequence>
<evidence type="ECO:0000256" key="4">
    <source>
        <dbReference type="ARBA" id="ARBA00016244"/>
    </source>
</evidence>
<dbReference type="PANTHER" id="PTHR30033:SF1">
    <property type="entry name" value="FLAGELLAR HOOK-ASSOCIATED PROTEIN 1"/>
    <property type="match status" value="1"/>
</dbReference>
<dbReference type="GO" id="GO:0005576">
    <property type="term" value="C:extracellular region"/>
    <property type="evidence" value="ECO:0007669"/>
    <property type="project" value="UniProtKB-SubCell"/>
</dbReference>
<dbReference type="EMBL" id="QMFB01000019">
    <property type="protein sequence ID" value="RAV17399.1"/>
    <property type="molecule type" value="Genomic_DNA"/>
</dbReference>
<organism evidence="10 11">
    <name type="scientific">Paenibacillus contaminans</name>
    <dbReference type="NCBI Taxonomy" id="450362"/>
    <lineage>
        <taxon>Bacteria</taxon>
        <taxon>Bacillati</taxon>
        <taxon>Bacillota</taxon>
        <taxon>Bacilli</taxon>
        <taxon>Bacillales</taxon>
        <taxon>Paenibacillaceae</taxon>
        <taxon>Paenibacillus</taxon>
    </lineage>
</organism>
<gene>
    <name evidence="10" type="ORF">DQG23_27550</name>
</gene>
<evidence type="ECO:0000256" key="6">
    <source>
        <dbReference type="ARBA" id="ARBA00023143"/>
    </source>
</evidence>
<comment type="caution">
    <text evidence="10">The sequence shown here is derived from an EMBL/GenBank/DDBJ whole genome shotgun (WGS) entry which is preliminary data.</text>
</comment>
<dbReference type="GO" id="GO:0009424">
    <property type="term" value="C:bacterial-type flagellum hook"/>
    <property type="evidence" value="ECO:0007669"/>
    <property type="project" value="InterPro"/>
</dbReference>
<evidence type="ECO:0000259" key="9">
    <source>
        <dbReference type="Pfam" id="PF22638"/>
    </source>
</evidence>
<keyword evidence="10" id="KW-0966">Cell projection</keyword>
<dbReference type="Pfam" id="PF00460">
    <property type="entry name" value="Flg_bb_rod"/>
    <property type="match status" value="1"/>
</dbReference>